<dbReference type="Gene3D" id="2.60.40.10">
    <property type="entry name" value="Immunoglobulins"/>
    <property type="match status" value="1"/>
</dbReference>
<feature type="compositionally biased region" description="Polar residues" evidence="1">
    <location>
        <begin position="119"/>
        <end position="128"/>
    </location>
</feature>
<protein>
    <recommendedName>
        <fullName evidence="2">Ig-like domain-containing protein</fullName>
    </recommendedName>
</protein>
<dbReference type="InterPro" id="IPR013098">
    <property type="entry name" value="Ig_I-set"/>
</dbReference>
<evidence type="ECO:0000256" key="1">
    <source>
        <dbReference type="SAM" id="MobiDB-lite"/>
    </source>
</evidence>
<name>A0ABQ9IN79_9NEOP</name>
<dbReference type="PANTHER" id="PTHR47633:SF4">
    <property type="entry name" value="MYOPALLADIN ISOFORM X1"/>
    <property type="match status" value="1"/>
</dbReference>
<evidence type="ECO:0000259" key="2">
    <source>
        <dbReference type="PROSITE" id="PS50835"/>
    </source>
</evidence>
<organism evidence="3 4">
    <name type="scientific">Dryococelus australis</name>
    <dbReference type="NCBI Taxonomy" id="614101"/>
    <lineage>
        <taxon>Eukaryota</taxon>
        <taxon>Metazoa</taxon>
        <taxon>Ecdysozoa</taxon>
        <taxon>Arthropoda</taxon>
        <taxon>Hexapoda</taxon>
        <taxon>Insecta</taxon>
        <taxon>Pterygota</taxon>
        <taxon>Neoptera</taxon>
        <taxon>Polyneoptera</taxon>
        <taxon>Phasmatodea</taxon>
        <taxon>Verophasmatodea</taxon>
        <taxon>Anareolatae</taxon>
        <taxon>Phasmatidae</taxon>
        <taxon>Eurycanthinae</taxon>
        <taxon>Dryococelus</taxon>
    </lineage>
</organism>
<dbReference type="InterPro" id="IPR013783">
    <property type="entry name" value="Ig-like_fold"/>
</dbReference>
<reference evidence="3 4" key="1">
    <citation type="submission" date="2023-02" db="EMBL/GenBank/DDBJ databases">
        <title>LHISI_Scaffold_Assembly.</title>
        <authorList>
            <person name="Stuart O.P."/>
            <person name="Cleave R."/>
            <person name="Magrath M.J.L."/>
            <person name="Mikheyev A.S."/>
        </authorList>
    </citation>
    <scope>NUCLEOTIDE SEQUENCE [LARGE SCALE GENOMIC DNA]</scope>
    <source>
        <strain evidence="3">Daus_M_001</strain>
        <tissue evidence="3">Leg muscle</tissue>
    </source>
</reference>
<feature type="compositionally biased region" description="Polar residues" evidence="1">
    <location>
        <begin position="64"/>
        <end position="81"/>
    </location>
</feature>
<sequence>MPFPAEDTRCRPAHRAARDDSANSIRNIEVKQSLIPRTLTAHATKMASLSINMSANKESFRVRGSQSDAGPVSRASSSQLANGHAHIKETAKPIRLIFWWSHSFRHSSALFTAVAHNCRPSSAPSAPNGQPVRLPPSRSGLKPRPGHSGLQHVGIVPDDAVGRRVFSGISHFPRPFIPALLHTIFNHSHRLSIPRYQNSHGCAVFVRLVFNTTSQELDSALGSPLFDDRPVMNAVEYRVVSGVVWTNRTMASYNAGTNRTGVLAVVYIGDSLCVSPRRVQTLPVVRRGLKDLRCCDGDAVTLECRVQATPAPDVRWEKGGRLLPLGGDIVAEFDGETARLTIQQVYPEDEGEYTCVVYNELGKASTSACLVVDGELRYVASVWRPRRVGDDSRPTSRTTLFDKCRA</sequence>
<dbReference type="SMART" id="SM00409">
    <property type="entry name" value="IG"/>
    <property type="match status" value="1"/>
</dbReference>
<feature type="domain" description="Ig-like" evidence="2">
    <location>
        <begin position="276"/>
        <end position="371"/>
    </location>
</feature>
<comment type="caution">
    <text evidence="3">The sequence shown here is derived from an EMBL/GenBank/DDBJ whole genome shotgun (WGS) entry which is preliminary data.</text>
</comment>
<dbReference type="Pfam" id="PF07679">
    <property type="entry name" value="I-set"/>
    <property type="match status" value="1"/>
</dbReference>
<gene>
    <name evidence="3" type="ORF">PR048_003472</name>
</gene>
<dbReference type="PROSITE" id="PS50835">
    <property type="entry name" value="IG_LIKE"/>
    <property type="match status" value="1"/>
</dbReference>
<dbReference type="Proteomes" id="UP001159363">
    <property type="component" value="Chromosome 1"/>
</dbReference>
<feature type="region of interest" description="Disordered" evidence="1">
    <location>
        <begin position="1"/>
        <end position="21"/>
    </location>
</feature>
<dbReference type="InterPro" id="IPR007110">
    <property type="entry name" value="Ig-like_dom"/>
</dbReference>
<evidence type="ECO:0000313" key="4">
    <source>
        <dbReference type="Proteomes" id="UP001159363"/>
    </source>
</evidence>
<dbReference type="InterPro" id="IPR003599">
    <property type="entry name" value="Ig_sub"/>
</dbReference>
<dbReference type="EMBL" id="JARBHB010000001">
    <property type="protein sequence ID" value="KAJ8898112.1"/>
    <property type="molecule type" value="Genomic_DNA"/>
</dbReference>
<feature type="region of interest" description="Disordered" evidence="1">
    <location>
        <begin position="119"/>
        <end position="148"/>
    </location>
</feature>
<evidence type="ECO:0000313" key="3">
    <source>
        <dbReference type="EMBL" id="KAJ8898112.1"/>
    </source>
</evidence>
<dbReference type="SMART" id="SM00408">
    <property type="entry name" value="IGc2"/>
    <property type="match status" value="1"/>
</dbReference>
<dbReference type="CDD" id="cd00096">
    <property type="entry name" value="Ig"/>
    <property type="match status" value="1"/>
</dbReference>
<feature type="region of interest" description="Disordered" evidence="1">
    <location>
        <begin position="63"/>
        <end position="84"/>
    </location>
</feature>
<dbReference type="InterPro" id="IPR003598">
    <property type="entry name" value="Ig_sub2"/>
</dbReference>
<keyword evidence="4" id="KW-1185">Reference proteome</keyword>
<accession>A0ABQ9IN79</accession>
<dbReference type="InterPro" id="IPR036179">
    <property type="entry name" value="Ig-like_dom_sf"/>
</dbReference>
<proteinExistence type="predicted"/>
<dbReference type="SUPFAM" id="SSF48726">
    <property type="entry name" value="Immunoglobulin"/>
    <property type="match status" value="1"/>
</dbReference>
<dbReference type="PANTHER" id="PTHR47633">
    <property type="entry name" value="IMMUNOGLOBULIN"/>
    <property type="match status" value="1"/>
</dbReference>